<feature type="transmembrane region" description="Helical" evidence="2">
    <location>
        <begin position="58"/>
        <end position="78"/>
    </location>
</feature>
<gene>
    <name evidence="3" type="ORF">FDO65_08080</name>
</gene>
<sequence length="301" mass="29679">MTQPPFLPSGGGFPSGPPGSGRGPTALPSPGPIPLRPLTVGEILVQAVQVVRRHLAPLALLSGGFGALSAAALLGVLAGTDQLGVYASATWLQDVVDGRSTTPPLSILLASMVSLLIGAIGTVLVSGVAAACAGADAMGRTDRAAAAGRLAGRWSALGVVAVIVGSAVAVGLVVLIVPGVLAYLALGFAGAVVVMERATPGVALRRSLVVVRGHRGRLLGATAAALLAGVVIDTVVSMLVLSIFGITDGTTSIVVQQGVGVLVGAVTGAWFAAVVALAYIDARVRSEGLGEALRRAATTGS</sequence>
<organism evidence="3 4">
    <name type="scientific">Nakamurella flava</name>
    <dbReference type="NCBI Taxonomy" id="2576308"/>
    <lineage>
        <taxon>Bacteria</taxon>
        <taxon>Bacillati</taxon>
        <taxon>Actinomycetota</taxon>
        <taxon>Actinomycetes</taxon>
        <taxon>Nakamurellales</taxon>
        <taxon>Nakamurellaceae</taxon>
        <taxon>Nakamurella</taxon>
    </lineage>
</organism>
<feature type="transmembrane region" description="Helical" evidence="2">
    <location>
        <begin position="154"/>
        <end position="174"/>
    </location>
</feature>
<evidence type="ECO:0008006" key="5">
    <source>
        <dbReference type="Google" id="ProtNLM"/>
    </source>
</evidence>
<dbReference type="OrthoDB" id="121140at2"/>
<proteinExistence type="predicted"/>
<name>A0A4U6QLP9_9ACTN</name>
<feature type="compositionally biased region" description="Gly residues" evidence="1">
    <location>
        <begin position="9"/>
        <end position="22"/>
    </location>
</feature>
<dbReference type="AlphaFoldDB" id="A0A4U6QLP9"/>
<evidence type="ECO:0000313" key="4">
    <source>
        <dbReference type="Proteomes" id="UP000306985"/>
    </source>
</evidence>
<keyword evidence="4" id="KW-1185">Reference proteome</keyword>
<protein>
    <recommendedName>
        <fullName evidence="5">Glycerophosphoryl diester phosphodiesterase membrane domain-containing protein</fullName>
    </recommendedName>
</protein>
<keyword evidence="2" id="KW-1133">Transmembrane helix</keyword>
<keyword evidence="2" id="KW-0472">Membrane</keyword>
<evidence type="ECO:0000256" key="2">
    <source>
        <dbReference type="SAM" id="Phobius"/>
    </source>
</evidence>
<comment type="caution">
    <text evidence="3">The sequence shown here is derived from an EMBL/GenBank/DDBJ whole genome shotgun (WGS) entry which is preliminary data.</text>
</comment>
<evidence type="ECO:0000313" key="3">
    <source>
        <dbReference type="EMBL" id="TKV61517.1"/>
    </source>
</evidence>
<evidence type="ECO:0000256" key="1">
    <source>
        <dbReference type="SAM" id="MobiDB-lite"/>
    </source>
</evidence>
<dbReference type="EMBL" id="SZZH01000001">
    <property type="protein sequence ID" value="TKV61517.1"/>
    <property type="molecule type" value="Genomic_DNA"/>
</dbReference>
<feature type="transmembrane region" description="Helical" evidence="2">
    <location>
        <begin position="180"/>
        <end position="198"/>
    </location>
</feature>
<feature type="transmembrane region" description="Helical" evidence="2">
    <location>
        <begin position="107"/>
        <end position="133"/>
    </location>
</feature>
<dbReference type="Proteomes" id="UP000306985">
    <property type="component" value="Unassembled WGS sequence"/>
</dbReference>
<keyword evidence="2" id="KW-0812">Transmembrane</keyword>
<feature type="transmembrane region" description="Helical" evidence="2">
    <location>
        <begin position="258"/>
        <end position="280"/>
    </location>
</feature>
<dbReference type="RefSeq" id="WP_137448822.1">
    <property type="nucleotide sequence ID" value="NZ_SZZH01000001.1"/>
</dbReference>
<feature type="transmembrane region" description="Helical" evidence="2">
    <location>
        <begin position="218"/>
        <end position="246"/>
    </location>
</feature>
<reference evidence="3 4" key="1">
    <citation type="submission" date="2019-05" db="EMBL/GenBank/DDBJ databases">
        <title>Nakamurella sp. N5BH11, whole genome shotgun sequence.</title>
        <authorList>
            <person name="Tuo L."/>
        </authorList>
    </citation>
    <scope>NUCLEOTIDE SEQUENCE [LARGE SCALE GENOMIC DNA]</scope>
    <source>
        <strain evidence="3 4">N5BH11</strain>
    </source>
</reference>
<feature type="region of interest" description="Disordered" evidence="1">
    <location>
        <begin position="1"/>
        <end position="31"/>
    </location>
</feature>
<accession>A0A4U6QLP9</accession>